<dbReference type="Proteomes" id="UP001604277">
    <property type="component" value="Unassembled WGS sequence"/>
</dbReference>
<name>A0ABD1TQ35_9LAMI</name>
<keyword evidence="2" id="KW-1185">Reference proteome</keyword>
<evidence type="ECO:0000313" key="2">
    <source>
        <dbReference type="Proteomes" id="UP001604277"/>
    </source>
</evidence>
<protein>
    <submittedName>
        <fullName evidence="1">Uncharacterized protein</fullName>
    </submittedName>
</protein>
<dbReference type="AlphaFoldDB" id="A0ABD1TQ35"/>
<reference evidence="2" key="1">
    <citation type="submission" date="2024-07" db="EMBL/GenBank/DDBJ databases">
        <title>Two chromosome-level genome assemblies of Korean endemic species Abeliophyllum distichum and Forsythia ovata (Oleaceae).</title>
        <authorList>
            <person name="Jang H."/>
        </authorList>
    </citation>
    <scope>NUCLEOTIDE SEQUENCE [LARGE SCALE GENOMIC DNA]</scope>
</reference>
<evidence type="ECO:0000313" key="1">
    <source>
        <dbReference type="EMBL" id="KAL2514840.1"/>
    </source>
</evidence>
<organism evidence="1 2">
    <name type="scientific">Forsythia ovata</name>
    <dbReference type="NCBI Taxonomy" id="205694"/>
    <lineage>
        <taxon>Eukaryota</taxon>
        <taxon>Viridiplantae</taxon>
        <taxon>Streptophyta</taxon>
        <taxon>Embryophyta</taxon>
        <taxon>Tracheophyta</taxon>
        <taxon>Spermatophyta</taxon>
        <taxon>Magnoliopsida</taxon>
        <taxon>eudicotyledons</taxon>
        <taxon>Gunneridae</taxon>
        <taxon>Pentapetalae</taxon>
        <taxon>asterids</taxon>
        <taxon>lamiids</taxon>
        <taxon>Lamiales</taxon>
        <taxon>Oleaceae</taxon>
        <taxon>Forsythieae</taxon>
        <taxon>Forsythia</taxon>
    </lineage>
</organism>
<gene>
    <name evidence="1" type="ORF">Fot_28811</name>
</gene>
<dbReference type="EMBL" id="JBFOLJ010000008">
    <property type="protein sequence ID" value="KAL2514840.1"/>
    <property type="molecule type" value="Genomic_DNA"/>
</dbReference>
<comment type="caution">
    <text evidence="1">The sequence shown here is derived from an EMBL/GenBank/DDBJ whole genome shotgun (WGS) entry which is preliminary data.</text>
</comment>
<proteinExistence type="predicted"/>
<sequence>MARLHASLFQSTIGPVNWPKTLPAAPTKATSVLGSWCWPNTQSAALRVVSSIRPPSGTDPKATQGLHNQVMVVALRFLTPPYDLRCGGESSRHHLTICNTRIAMMWGESRAADKLPSALQS</sequence>
<accession>A0ABD1TQ35</accession>